<evidence type="ECO:0000313" key="8">
    <source>
        <dbReference type="Proteomes" id="UP001306508"/>
    </source>
</evidence>
<protein>
    <recommendedName>
        <fullName evidence="6">Aminopeptidase P N-terminal domain-containing protein</fullName>
    </recommendedName>
</protein>
<accession>A0AAN7W5C0</accession>
<dbReference type="InterPro" id="IPR036005">
    <property type="entry name" value="Creatinase/aminopeptidase-like"/>
</dbReference>
<feature type="domain" description="Aminopeptidase P N-terminal" evidence="6">
    <location>
        <begin position="54"/>
        <end position="187"/>
    </location>
</feature>
<name>A0AAN7W5C0_9SACH</name>
<dbReference type="FunFam" id="3.90.230.10:FF:000002">
    <property type="entry name" value="Xaa-Pro aminopeptidase 3"/>
    <property type="match status" value="1"/>
</dbReference>
<proteinExistence type="inferred from homology"/>
<evidence type="ECO:0000259" key="6">
    <source>
        <dbReference type="SMART" id="SM01011"/>
    </source>
</evidence>
<organism evidence="7 8">
    <name type="scientific">Arxiozyma heterogenica</name>
    <dbReference type="NCBI Taxonomy" id="278026"/>
    <lineage>
        <taxon>Eukaryota</taxon>
        <taxon>Fungi</taxon>
        <taxon>Dikarya</taxon>
        <taxon>Ascomycota</taxon>
        <taxon>Saccharomycotina</taxon>
        <taxon>Saccharomycetes</taxon>
        <taxon>Saccharomycetales</taxon>
        <taxon>Saccharomycetaceae</taxon>
        <taxon>Arxiozyma</taxon>
    </lineage>
</organism>
<dbReference type="InterPro" id="IPR052433">
    <property type="entry name" value="X-Pro_dipept-like"/>
</dbReference>
<dbReference type="AlphaFoldDB" id="A0AAN7W5C0"/>
<dbReference type="Pfam" id="PF00557">
    <property type="entry name" value="Peptidase_M24"/>
    <property type="match status" value="1"/>
</dbReference>
<dbReference type="Pfam" id="PF05195">
    <property type="entry name" value="AMP_N"/>
    <property type="match status" value="1"/>
</dbReference>
<dbReference type="SMART" id="SM01011">
    <property type="entry name" value="AMP_N"/>
    <property type="match status" value="1"/>
</dbReference>
<comment type="caution">
    <text evidence="7">The sequence shown here is derived from an EMBL/GenBank/DDBJ whole genome shotgun (WGS) entry which is preliminary data.</text>
</comment>
<dbReference type="Gene3D" id="3.90.230.10">
    <property type="entry name" value="Creatinase/methionine aminopeptidase superfamily"/>
    <property type="match status" value="1"/>
</dbReference>
<sequence length="525" mass="60723">MDLSGYLNPLSIAVATSAISYWTGSKLIKRSNIKMSQKTASSLEVPQYFKDHKYPAKRHNERVAELFVKSCEKNNVAFLVPGESMELRKYCDTVKPFRQDRYYYYLSGCDIPGSFIVYNIEESKLLLFLPDIDKEDIMWSGMPLSLEEAKEKYDVDYVYYVNDFHNMVTDPKNPLFKIDYFYSTDKEYCETILKQGMQCLREKIIFGADIFFKSLDSCRLIKDKYEIETLRHVAHITDINHMAVMSALPIENNECQIQAEFQYHSMRQGAKTLGYDPICCSGPACGTLHYIKNDQDIEKKHSILIDAGSEWNNYTSDVTRCFPIDGKFTKEHREIYETVLDMQSTTMKLMKPGVSWDDLHLLSHKVLIEHLLQLGIFKSEYSVEQILESRVSCAFYPHGLGHLMGLDVHDVGGEPNYEDPDDLFKYLRLRLPLHAGMVVTNEPGCYFNKFLIDEYINKHPERIAMVNFNILEKYMYIGGVRIEDDILVTKDGYENLTGVTSDPDEIEKIVTEGLKKRRSDFHALV</sequence>
<dbReference type="CDD" id="cd01087">
    <property type="entry name" value="Prolidase"/>
    <property type="match status" value="1"/>
</dbReference>
<keyword evidence="8" id="KW-1185">Reference proteome</keyword>
<dbReference type="InterPro" id="IPR000994">
    <property type="entry name" value="Pept_M24"/>
</dbReference>
<dbReference type="SUPFAM" id="SSF53092">
    <property type="entry name" value="Creatinase/prolidase N-terminal domain"/>
    <property type="match status" value="1"/>
</dbReference>
<evidence type="ECO:0000313" key="7">
    <source>
        <dbReference type="EMBL" id="KAK5781549.1"/>
    </source>
</evidence>
<dbReference type="EMBL" id="JAWIZZ010000035">
    <property type="protein sequence ID" value="KAK5781549.1"/>
    <property type="molecule type" value="Genomic_DNA"/>
</dbReference>
<gene>
    <name evidence="7" type="ORF">RI543_001098</name>
</gene>
<dbReference type="PANTHER" id="PTHR43226:SF1">
    <property type="entry name" value="XAA-PRO DIPEPTIDASE"/>
    <property type="match status" value="1"/>
</dbReference>
<keyword evidence="4" id="KW-0378">Hydrolase</keyword>
<evidence type="ECO:0000256" key="4">
    <source>
        <dbReference type="ARBA" id="ARBA00022801"/>
    </source>
</evidence>
<dbReference type="InterPro" id="IPR007865">
    <property type="entry name" value="Aminopep_P_N"/>
</dbReference>
<dbReference type="Gene3D" id="3.40.350.10">
    <property type="entry name" value="Creatinase/prolidase N-terminal domain"/>
    <property type="match status" value="1"/>
</dbReference>
<comment type="similarity">
    <text evidence="2">Belongs to the peptidase M24B family.</text>
</comment>
<dbReference type="InterPro" id="IPR029149">
    <property type="entry name" value="Creatin/AminoP/Spt16_N"/>
</dbReference>
<dbReference type="GO" id="GO:0070006">
    <property type="term" value="F:metalloaminopeptidase activity"/>
    <property type="evidence" value="ECO:0007669"/>
    <property type="project" value="InterPro"/>
</dbReference>
<evidence type="ECO:0000256" key="2">
    <source>
        <dbReference type="ARBA" id="ARBA00008766"/>
    </source>
</evidence>
<evidence type="ECO:0000256" key="3">
    <source>
        <dbReference type="ARBA" id="ARBA00022723"/>
    </source>
</evidence>
<keyword evidence="3" id="KW-0479">Metal-binding</keyword>
<keyword evidence="5" id="KW-0464">Manganese</keyword>
<reference evidence="8" key="1">
    <citation type="submission" date="2023-07" db="EMBL/GenBank/DDBJ databases">
        <title>A draft genome of Kazachstania heterogenica Y-27499.</title>
        <authorList>
            <person name="Donic C."/>
            <person name="Kralova J.S."/>
            <person name="Fidel L."/>
            <person name="Ben-Dor S."/>
            <person name="Jung S."/>
        </authorList>
    </citation>
    <scope>NUCLEOTIDE SEQUENCE [LARGE SCALE GENOMIC DNA]</scope>
    <source>
        <strain evidence="8">Y27499</strain>
    </source>
</reference>
<dbReference type="SUPFAM" id="SSF55920">
    <property type="entry name" value="Creatinase/aminopeptidase"/>
    <property type="match status" value="1"/>
</dbReference>
<evidence type="ECO:0000256" key="1">
    <source>
        <dbReference type="ARBA" id="ARBA00001936"/>
    </source>
</evidence>
<comment type="cofactor">
    <cofactor evidence="1">
        <name>Mn(2+)</name>
        <dbReference type="ChEBI" id="CHEBI:29035"/>
    </cofactor>
</comment>
<evidence type="ECO:0000256" key="5">
    <source>
        <dbReference type="ARBA" id="ARBA00023211"/>
    </source>
</evidence>
<dbReference type="PANTHER" id="PTHR43226">
    <property type="entry name" value="XAA-PRO AMINOPEPTIDASE 3"/>
    <property type="match status" value="1"/>
</dbReference>
<dbReference type="Proteomes" id="UP001306508">
    <property type="component" value="Unassembled WGS sequence"/>
</dbReference>
<dbReference type="GO" id="GO:0006508">
    <property type="term" value="P:proteolysis"/>
    <property type="evidence" value="ECO:0007669"/>
    <property type="project" value="TreeGrafter"/>
</dbReference>
<dbReference type="GO" id="GO:0030145">
    <property type="term" value="F:manganese ion binding"/>
    <property type="evidence" value="ECO:0007669"/>
    <property type="project" value="InterPro"/>
</dbReference>